<dbReference type="EMBL" id="MSPP01000002">
    <property type="protein sequence ID" value="OUD09719.1"/>
    <property type="molecule type" value="Genomic_DNA"/>
</dbReference>
<keyword evidence="3" id="KW-0238">DNA-binding</keyword>
<dbReference type="InterPro" id="IPR036390">
    <property type="entry name" value="WH_DNA-bd_sf"/>
</dbReference>
<dbReference type="SUPFAM" id="SSF53850">
    <property type="entry name" value="Periplasmic binding protein-like II"/>
    <property type="match status" value="1"/>
</dbReference>
<dbReference type="PANTHER" id="PTHR30537:SF74">
    <property type="entry name" value="HTH-TYPE TRANSCRIPTIONAL REGULATOR TRPI"/>
    <property type="match status" value="1"/>
</dbReference>
<dbReference type="SUPFAM" id="SSF46785">
    <property type="entry name" value="Winged helix' DNA-binding domain"/>
    <property type="match status" value="1"/>
</dbReference>
<dbReference type="PANTHER" id="PTHR30537">
    <property type="entry name" value="HTH-TYPE TRANSCRIPTIONAL REGULATOR"/>
    <property type="match status" value="1"/>
</dbReference>
<dbReference type="Pfam" id="PF00126">
    <property type="entry name" value="HTH_1"/>
    <property type="match status" value="1"/>
</dbReference>
<dbReference type="InterPro" id="IPR058163">
    <property type="entry name" value="LysR-type_TF_proteobact-type"/>
</dbReference>
<dbReference type="Gene3D" id="3.40.190.10">
    <property type="entry name" value="Periplasmic binding protein-like II"/>
    <property type="match status" value="2"/>
</dbReference>
<dbReference type="InterPro" id="IPR005119">
    <property type="entry name" value="LysR_subst-bd"/>
</dbReference>
<dbReference type="Pfam" id="PF03466">
    <property type="entry name" value="LysR_substrate"/>
    <property type="match status" value="1"/>
</dbReference>
<dbReference type="OrthoDB" id="9813056at2"/>
<evidence type="ECO:0000256" key="1">
    <source>
        <dbReference type="ARBA" id="ARBA00009437"/>
    </source>
</evidence>
<dbReference type="GO" id="GO:0006351">
    <property type="term" value="P:DNA-templated transcription"/>
    <property type="evidence" value="ECO:0007669"/>
    <property type="project" value="TreeGrafter"/>
</dbReference>
<evidence type="ECO:0000313" key="7">
    <source>
        <dbReference type="Proteomes" id="UP000194664"/>
    </source>
</evidence>
<dbReference type="Proteomes" id="UP000194664">
    <property type="component" value="Unassembled WGS sequence"/>
</dbReference>
<sequence>MDWHNIPSLAALRAFESACRTGNLTAAATELNVTHAAIAQHIRALHDYFGEPLIKRQGNRMVPTAAGQKLSAELNLGFGTIISAVRDLTADKTDAPLVISTTSNFAENWLMPRLPRFWSKHPDIPLAIRTSHDLVNFQSDGVDLAIRYGRGNWAGTDNQLLTEARFVICGSAQIVRDIPRLMDGDLSKMDWLFDENHLEPIEWAKEEGWLDDQSTIRSLPTMGSVRAALATGSGIAVLMEPLVKAELDAGTIIPIARTKPRGVGYYIVTRKESVSSKRATFIKWLRSEAVI</sequence>
<keyword evidence="2" id="KW-0805">Transcription regulation</keyword>
<dbReference type="GO" id="GO:0003700">
    <property type="term" value="F:DNA-binding transcription factor activity"/>
    <property type="evidence" value="ECO:0007669"/>
    <property type="project" value="InterPro"/>
</dbReference>
<protein>
    <recommendedName>
        <fullName evidence="5">HTH lysR-type domain-containing protein</fullName>
    </recommendedName>
</protein>
<name>A0A251WZ11_9RHOB</name>
<keyword evidence="7" id="KW-1185">Reference proteome</keyword>
<proteinExistence type="inferred from homology"/>
<evidence type="ECO:0000256" key="4">
    <source>
        <dbReference type="ARBA" id="ARBA00023163"/>
    </source>
</evidence>
<organism evidence="6 7">
    <name type="scientific">Marivivens niveibacter</name>
    <dbReference type="NCBI Taxonomy" id="1930667"/>
    <lineage>
        <taxon>Bacteria</taxon>
        <taxon>Pseudomonadati</taxon>
        <taxon>Pseudomonadota</taxon>
        <taxon>Alphaproteobacteria</taxon>
        <taxon>Rhodobacterales</taxon>
        <taxon>Paracoccaceae</taxon>
        <taxon>Marivivens group</taxon>
        <taxon>Marivivens</taxon>
    </lineage>
</organism>
<evidence type="ECO:0000256" key="2">
    <source>
        <dbReference type="ARBA" id="ARBA00023015"/>
    </source>
</evidence>
<evidence type="ECO:0000256" key="3">
    <source>
        <dbReference type="ARBA" id="ARBA00023125"/>
    </source>
</evidence>
<dbReference type="PROSITE" id="PS50931">
    <property type="entry name" value="HTH_LYSR"/>
    <property type="match status" value="1"/>
</dbReference>
<dbReference type="GO" id="GO:0043565">
    <property type="term" value="F:sequence-specific DNA binding"/>
    <property type="evidence" value="ECO:0007669"/>
    <property type="project" value="TreeGrafter"/>
</dbReference>
<reference evidence="6 7" key="1">
    <citation type="submission" date="2016-12" db="EMBL/GenBank/DDBJ databases">
        <title>The draft genome sequence of HSLHS2.</title>
        <authorList>
            <person name="Hu D."/>
            <person name="Wang L."/>
            <person name="Shao Z."/>
        </authorList>
    </citation>
    <scope>NUCLEOTIDE SEQUENCE [LARGE SCALE GENOMIC DNA]</scope>
    <source>
        <strain evidence="6">MCCC 1A06712</strain>
    </source>
</reference>
<evidence type="ECO:0000259" key="5">
    <source>
        <dbReference type="PROSITE" id="PS50931"/>
    </source>
</evidence>
<accession>A0A251WZ11</accession>
<dbReference type="RefSeq" id="WP_086451054.1">
    <property type="nucleotide sequence ID" value="NZ_MSPP01000002.1"/>
</dbReference>
<comment type="similarity">
    <text evidence="1">Belongs to the LysR transcriptional regulatory family.</text>
</comment>
<evidence type="ECO:0000313" key="6">
    <source>
        <dbReference type="EMBL" id="OUD09719.1"/>
    </source>
</evidence>
<dbReference type="Gene3D" id="1.10.10.10">
    <property type="entry name" value="Winged helix-like DNA-binding domain superfamily/Winged helix DNA-binding domain"/>
    <property type="match status" value="1"/>
</dbReference>
<keyword evidence="4" id="KW-0804">Transcription</keyword>
<comment type="caution">
    <text evidence="6">The sequence shown here is derived from an EMBL/GenBank/DDBJ whole genome shotgun (WGS) entry which is preliminary data.</text>
</comment>
<dbReference type="AlphaFoldDB" id="A0A251WZ11"/>
<dbReference type="InterPro" id="IPR000847">
    <property type="entry name" value="LysR_HTH_N"/>
</dbReference>
<gene>
    <name evidence="6" type="ORF">BVC71_07755</name>
</gene>
<dbReference type="InterPro" id="IPR036388">
    <property type="entry name" value="WH-like_DNA-bd_sf"/>
</dbReference>
<feature type="domain" description="HTH lysR-type" evidence="5">
    <location>
        <begin position="7"/>
        <end position="64"/>
    </location>
</feature>